<accession>A0ABR0UGS8</accession>
<dbReference type="InterPro" id="IPR043502">
    <property type="entry name" value="DNA/RNA_pol_sf"/>
</dbReference>
<dbReference type="EMBL" id="JABTTQ020002898">
    <property type="protein sequence ID" value="KAK6121503.1"/>
    <property type="molecule type" value="Genomic_DNA"/>
</dbReference>
<keyword evidence="3" id="KW-1185">Reference proteome</keyword>
<organism evidence="2 3">
    <name type="scientific">Rehmannia glutinosa</name>
    <name type="common">Chinese foxglove</name>
    <dbReference type="NCBI Taxonomy" id="99300"/>
    <lineage>
        <taxon>Eukaryota</taxon>
        <taxon>Viridiplantae</taxon>
        <taxon>Streptophyta</taxon>
        <taxon>Embryophyta</taxon>
        <taxon>Tracheophyta</taxon>
        <taxon>Spermatophyta</taxon>
        <taxon>Magnoliopsida</taxon>
        <taxon>eudicotyledons</taxon>
        <taxon>Gunneridae</taxon>
        <taxon>Pentapetalae</taxon>
        <taxon>asterids</taxon>
        <taxon>lamiids</taxon>
        <taxon>Lamiales</taxon>
        <taxon>Orobanchaceae</taxon>
        <taxon>Rehmannieae</taxon>
        <taxon>Rehmannia</taxon>
    </lineage>
</organism>
<dbReference type="Proteomes" id="UP001318860">
    <property type="component" value="Unassembled WGS sequence"/>
</dbReference>
<sequence length="343" mass="39082">MNQPEGFISSGSEQKVHKLQRSIYGLKYASRSWNIRFNERIKTFDFHMNLDEPYVYKKVSGSAITFLVLYVDDILLIGNNIGLLQSTRTWLSKQYSMKDLGDASFIIGIKIYRDRSRSLHLSQGKYIRDLLKRAQMVDAKGCPTPMVASLQLSKYTGDSNVDGTLYRSLVSGLQYVTITRPDISFSVNKVSQYMSNLLDTYWKTVKCILRYLAGTQDHGLTFTSSNHLNLTAFSDSDWAADIDDRRSTSGFCVYLCSNLVSWSSKKQHTVSKSNTKAEYQSLAQATSEVIWLSSLLHELRVQFTNFQLFRCDNTSAIAITQNPVLHSRTKHIDVEISLYKRSC</sequence>
<protein>
    <recommendedName>
        <fullName evidence="1">Reverse transcriptase Ty1/copia-type domain-containing protein</fullName>
    </recommendedName>
</protein>
<evidence type="ECO:0000313" key="3">
    <source>
        <dbReference type="Proteomes" id="UP001318860"/>
    </source>
</evidence>
<gene>
    <name evidence="2" type="ORF">DH2020_044755</name>
</gene>
<name>A0ABR0UGS8_REHGL</name>
<evidence type="ECO:0000313" key="2">
    <source>
        <dbReference type="EMBL" id="KAK6121503.1"/>
    </source>
</evidence>
<proteinExistence type="predicted"/>
<dbReference type="CDD" id="cd09272">
    <property type="entry name" value="RNase_HI_RT_Ty1"/>
    <property type="match status" value="1"/>
</dbReference>
<dbReference type="InterPro" id="IPR013103">
    <property type="entry name" value="RVT_2"/>
</dbReference>
<dbReference type="Pfam" id="PF07727">
    <property type="entry name" value="RVT_2"/>
    <property type="match status" value="1"/>
</dbReference>
<evidence type="ECO:0000259" key="1">
    <source>
        <dbReference type="Pfam" id="PF07727"/>
    </source>
</evidence>
<comment type="caution">
    <text evidence="2">The sequence shown here is derived from an EMBL/GenBank/DDBJ whole genome shotgun (WGS) entry which is preliminary data.</text>
</comment>
<feature type="domain" description="Reverse transcriptase Ty1/copia-type" evidence="1">
    <location>
        <begin position="1"/>
        <end position="147"/>
    </location>
</feature>
<reference evidence="2 3" key="1">
    <citation type="journal article" date="2021" name="Comput. Struct. Biotechnol. J.">
        <title>De novo genome assembly of the potent medicinal plant Rehmannia glutinosa using nanopore technology.</title>
        <authorList>
            <person name="Ma L."/>
            <person name="Dong C."/>
            <person name="Song C."/>
            <person name="Wang X."/>
            <person name="Zheng X."/>
            <person name="Niu Y."/>
            <person name="Chen S."/>
            <person name="Feng W."/>
        </authorList>
    </citation>
    <scope>NUCLEOTIDE SEQUENCE [LARGE SCALE GENOMIC DNA]</scope>
    <source>
        <strain evidence="2">DH-2019</strain>
    </source>
</reference>
<dbReference type="PANTHER" id="PTHR11439:SF467">
    <property type="entry name" value="INTEGRASE CATALYTIC DOMAIN-CONTAINING PROTEIN"/>
    <property type="match status" value="1"/>
</dbReference>
<dbReference type="PANTHER" id="PTHR11439">
    <property type="entry name" value="GAG-POL-RELATED RETROTRANSPOSON"/>
    <property type="match status" value="1"/>
</dbReference>
<dbReference type="SUPFAM" id="SSF56672">
    <property type="entry name" value="DNA/RNA polymerases"/>
    <property type="match status" value="1"/>
</dbReference>